<proteinExistence type="predicted"/>
<feature type="domain" description="F-box" evidence="1">
    <location>
        <begin position="6"/>
        <end position="52"/>
    </location>
</feature>
<reference evidence="2" key="2">
    <citation type="journal article" date="2020" name="Nat. Commun.">
        <title>Large-scale genome sequencing of mycorrhizal fungi provides insights into the early evolution of symbiotic traits.</title>
        <authorList>
            <person name="Miyauchi S."/>
            <person name="Kiss E."/>
            <person name="Kuo A."/>
            <person name="Drula E."/>
            <person name="Kohler A."/>
            <person name="Sanchez-Garcia M."/>
            <person name="Morin E."/>
            <person name="Andreopoulos B."/>
            <person name="Barry K.W."/>
            <person name="Bonito G."/>
            <person name="Buee M."/>
            <person name="Carver A."/>
            <person name="Chen C."/>
            <person name="Cichocki N."/>
            <person name="Clum A."/>
            <person name="Culley D."/>
            <person name="Crous P.W."/>
            <person name="Fauchery L."/>
            <person name="Girlanda M."/>
            <person name="Hayes R.D."/>
            <person name="Keri Z."/>
            <person name="LaButti K."/>
            <person name="Lipzen A."/>
            <person name="Lombard V."/>
            <person name="Magnuson J."/>
            <person name="Maillard F."/>
            <person name="Murat C."/>
            <person name="Nolan M."/>
            <person name="Ohm R.A."/>
            <person name="Pangilinan J."/>
            <person name="Pereira M.F."/>
            <person name="Perotto S."/>
            <person name="Peter M."/>
            <person name="Pfister S."/>
            <person name="Riley R."/>
            <person name="Sitrit Y."/>
            <person name="Stielow J.B."/>
            <person name="Szollosi G."/>
            <person name="Zifcakova L."/>
            <person name="Stursova M."/>
            <person name="Spatafora J.W."/>
            <person name="Tedersoo L."/>
            <person name="Vaario L.M."/>
            <person name="Yamada A."/>
            <person name="Yan M."/>
            <person name="Wang P."/>
            <person name="Xu J."/>
            <person name="Bruns T."/>
            <person name="Baldrian P."/>
            <person name="Vilgalys R."/>
            <person name="Dunand C."/>
            <person name="Henrissat B."/>
            <person name="Grigoriev I.V."/>
            <person name="Hibbett D."/>
            <person name="Nagy L.G."/>
            <person name="Martin F.M."/>
        </authorList>
    </citation>
    <scope>NUCLEOTIDE SEQUENCE</scope>
    <source>
        <strain evidence="2">Prilba</strain>
    </source>
</reference>
<dbReference type="OrthoDB" id="2751409at2759"/>
<dbReference type="EMBL" id="WHVB01000009">
    <property type="protein sequence ID" value="KAF8479488.1"/>
    <property type="molecule type" value="Genomic_DNA"/>
</dbReference>
<dbReference type="SMART" id="SM00256">
    <property type="entry name" value="FBOX"/>
    <property type="match status" value="1"/>
</dbReference>
<dbReference type="AlphaFoldDB" id="A0A9P5MV87"/>
<comment type="caution">
    <text evidence="2">The sequence shown here is derived from an EMBL/GenBank/DDBJ whole genome shotgun (WGS) entry which is preliminary data.</text>
</comment>
<evidence type="ECO:0000259" key="1">
    <source>
        <dbReference type="PROSITE" id="PS50181"/>
    </source>
</evidence>
<reference evidence="2" key="1">
    <citation type="submission" date="2019-10" db="EMBL/GenBank/DDBJ databases">
        <authorList>
            <consortium name="DOE Joint Genome Institute"/>
            <person name="Kuo A."/>
            <person name="Miyauchi S."/>
            <person name="Kiss E."/>
            <person name="Drula E."/>
            <person name="Kohler A."/>
            <person name="Sanchez-Garcia M."/>
            <person name="Andreopoulos B."/>
            <person name="Barry K.W."/>
            <person name="Bonito G."/>
            <person name="Buee M."/>
            <person name="Carver A."/>
            <person name="Chen C."/>
            <person name="Cichocki N."/>
            <person name="Clum A."/>
            <person name="Culley D."/>
            <person name="Crous P.W."/>
            <person name="Fauchery L."/>
            <person name="Girlanda M."/>
            <person name="Hayes R."/>
            <person name="Keri Z."/>
            <person name="LaButti K."/>
            <person name="Lipzen A."/>
            <person name="Lombard V."/>
            <person name="Magnuson J."/>
            <person name="Maillard F."/>
            <person name="Morin E."/>
            <person name="Murat C."/>
            <person name="Nolan M."/>
            <person name="Ohm R."/>
            <person name="Pangilinan J."/>
            <person name="Pereira M."/>
            <person name="Perotto S."/>
            <person name="Peter M."/>
            <person name="Riley R."/>
            <person name="Sitrit Y."/>
            <person name="Stielow B."/>
            <person name="Szollosi G."/>
            <person name="Zifcakova L."/>
            <person name="Stursova M."/>
            <person name="Spatafora J.W."/>
            <person name="Tedersoo L."/>
            <person name="Vaario L.-M."/>
            <person name="Yamada A."/>
            <person name="Yan M."/>
            <person name="Wang P."/>
            <person name="Xu J."/>
            <person name="Bruns T."/>
            <person name="Baldrian P."/>
            <person name="Vilgalys R."/>
            <person name="Henrissat B."/>
            <person name="Grigoriev I.V."/>
            <person name="Hibbett D."/>
            <person name="Nagy L.G."/>
            <person name="Martin F.M."/>
        </authorList>
    </citation>
    <scope>NUCLEOTIDE SEQUENCE</scope>
    <source>
        <strain evidence="2">Prilba</strain>
    </source>
</reference>
<keyword evidence="3" id="KW-1185">Reference proteome</keyword>
<evidence type="ECO:0000313" key="2">
    <source>
        <dbReference type="EMBL" id="KAF8479488.1"/>
    </source>
</evidence>
<sequence length="548" mass="62061">MHLPLQRTLLNLSTEVLIQILAYLQAADLFSVQRTCRKIRHIVAGTTYLQYILRTQINGVDDFLPPDTPYPRRLKLLRYLEKSWNGLQFNLFAEFTTSVPQPDSYTLRDGYLIYEDLSGTVLRYGYTDLCSAARNEEVPWVHIAVNDIHLPLPSKVVFAVDHDLMVATRQQDYDSYFDTVQLELAFFEFTTGVPHPHSSTHTVLLPRIIGFQFANVEMEVLGDHIVISVRRQIGEASFYLASWKNGTGVTLLRTSSDRWTPLWGGAPKLAVINSDLIAVIKDSVNNLEICELEVAASQGPRLRTICFLELPPLTSEASCVLSTVIKEWVPTSKHHARSSSSRKHHVPFYSSTVGTIALLLDHRTYCKGVGHPFKCTMVISVAAILAAIRSNVRNVPWEDWGPSGTRVFETNLLSPAGPFWITNLSPLAVRDYDLLRSTRCTHSTTTEGTPPPSHSRPPVFSSTEVFGEHWKAGNVETHLPYRDVVANDLDFRHFPWIMADREWVVGIMPLVRLFLSCVPRSRSLSRSESDYVRARDDRNRELRSLCIM</sequence>
<dbReference type="Proteomes" id="UP000759537">
    <property type="component" value="Unassembled WGS sequence"/>
</dbReference>
<dbReference type="CDD" id="cd09917">
    <property type="entry name" value="F-box_SF"/>
    <property type="match status" value="1"/>
</dbReference>
<dbReference type="SUPFAM" id="SSF81383">
    <property type="entry name" value="F-box domain"/>
    <property type="match status" value="1"/>
</dbReference>
<dbReference type="PROSITE" id="PS50181">
    <property type="entry name" value="FBOX"/>
    <property type="match status" value="1"/>
</dbReference>
<dbReference type="InterPro" id="IPR001810">
    <property type="entry name" value="F-box_dom"/>
</dbReference>
<dbReference type="Gene3D" id="1.20.1280.50">
    <property type="match status" value="1"/>
</dbReference>
<name>A0A9P5MV87_9AGAM</name>
<protein>
    <recommendedName>
        <fullName evidence="1">F-box domain-containing protein</fullName>
    </recommendedName>
</protein>
<organism evidence="2 3">
    <name type="scientific">Russula ochroleuca</name>
    <dbReference type="NCBI Taxonomy" id="152965"/>
    <lineage>
        <taxon>Eukaryota</taxon>
        <taxon>Fungi</taxon>
        <taxon>Dikarya</taxon>
        <taxon>Basidiomycota</taxon>
        <taxon>Agaricomycotina</taxon>
        <taxon>Agaricomycetes</taxon>
        <taxon>Russulales</taxon>
        <taxon>Russulaceae</taxon>
        <taxon>Russula</taxon>
    </lineage>
</organism>
<accession>A0A9P5MV87</accession>
<gene>
    <name evidence="2" type="ORF">DFH94DRAFT_485347</name>
</gene>
<dbReference type="Pfam" id="PF12937">
    <property type="entry name" value="F-box-like"/>
    <property type="match status" value="1"/>
</dbReference>
<evidence type="ECO:0000313" key="3">
    <source>
        <dbReference type="Proteomes" id="UP000759537"/>
    </source>
</evidence>
<dbReference type="InterPro" id="IPR036047">
    <property type="entry name" value="F-box-like_dom_sf"/>
</dbReference>